<feature type="compositionally biased region" description="Pro residues" evidence="1">
    <location>
        <begin position="49"/>
        <end position="62"/>
    </location>
</feature>
<dbReference type="Proteomes" id="UP001148018">
    <property type="component" value="Unassembled WGS sequence"/>
</dbReference>
<feature type="compositionally biased region" description="Pro residues" evidence="1">
    <location>
        <begin position="75"/>
        <end position="102"/>
    </location>
</feature>
<feature type="region of interest" description="Disordered" evidence="1">
    <location>
        <begin position="1"/>
        <end position="119"/>
    </location>
</feature>
<name>A0A9Q0I732_9TELE</name>
<comment type="caution">
    <text evidence="2">The sequence shown here is derived from an EMBL/GenBank/DDBJ whole genome shotgun (WGS) entry which is preliminary data.</text>
</comment>
<protein>
    <submittedName>
        <fullName evidence="2">Uncharacterized protein</fullName>
    </submittedName>
</protein>
<dbReference type="EMBL" id="JANIIK010000117">
    <property type="protein sequence ID" value="KAJ3586001.1"/>
    <property type="molecule type" value="Genomic_DNA"/>
</dbReference>
<dbReference type="AlphaFoldDB" id="A0A9Q0I732"/>
<gene>
    <name evidence="2" type="ORF">NHX12_012403</name>
</gene>
<organism evidence="2 3">
    <name type="scientific">Muraenolepis orangiensis</name>
    <name type="common">Patagonian moray cod</name>
    <dbReference type="NCBI Taxonomy" id="630683"/>
    <lineage>
        <taxon>Eukaryota</taxon>
        <taxon>Metazoa</taxon>
        <taxon>Chordata</taxon>
        <taxon>Craniata</taxon>
        <taxon>Vertebrata</taxon>
        <taxon>Euteleostomi</taxon>
        <taxon>Actinopterygii</taxon>
        <taxon>Neopterygii</taxon>
        <taxon>Teleostei</taxon>
        <taxon>Neoteleostei</taxon>
        <taxon>Acanthomorphata</taxon>
        <taxon>Zeiogadaria</taxon>
        <taxon>Gadariae</taxon>
        <taxon>Gadiformes</taxon>
        <taxon>Muraenolepidoidei</taxon>
        <taxon>Muraenolepididae</taxon>
        <taxon>Muraenolepis</taxon>
    </lineage>
</organism>
<evidence type="ECO:0000256" key="1">
    <source>
        <dbReference type="SAM" id="MobiDB-lite"/>
    </source>
</evidence>
<sequence>MLEKSPSKSQASFYEWAAPVQGTGGRKRGPVEVRAPTHPQAKQLGARPPETPPPRDPAPPRPHPPRPRPPRPRPPETPPPKTPPPETPPPRDPAPETPPPPVTLYHKKCKNRGCNPIIE</sequence>
<keyword evidence="3" id="KW-1185">Reference proteome</keyword>
<evidence type="ECO:0000313" key="3">
    <source>
        <dbReference type="Proteomes" id="UP001148018"/>
    </source>
</evidence>
<reference evidence="2" key="1">
    <citation type="submission" date="2022-07" db="EMBL/GenBank/DDBJ databases">
        <title>Chromosome-level genome of Muraenolepis orangiensis.</title>
        <authorList>
            <person name="Kim J."/>
        </authorList>
    </citation>
    <scope>NUCLEOTIDE SEQUENCE</scope>
    <source>
        <strain evidence="2">KU_S4_2022</strain>
        <tissue evidence="2">Muscle</tissue>
    </source>
</reference>
<evidence type="ECO:0000313" key="2">
    <source>
        <dbReference type="EMBL" id="KAJ3586001.1"/>
    </source>
</evidence>
<accession>A0A9Q0I732</accession>
<proteinExistence type="predicted"/>